<evidence type="ECO:0000256" key="2">
    <source>
        <dbReference type="ARBA" id="ARBA00022475"/>
    </source>
</evidence>
<name>A0A4V2WMX0_9BACL</name>
<protein>
    <submittedName>
        <fullName evidence="7">MFS transporter</fullName>
    </submittedName>
</protein>
<gene>
    <name evidence="7" type="ORF">E0485_21470</name>
</gene>
<dbReference type="GO" id="GO:0022857">
    <property type="term" value="F:transmembrane transporter activity"/>
    <property type="evidence" value="ECO:0007669"/>
    <property type="project" value="InterPro"/>
</dbReference>
<proteinExistence type="predicted"/>
<dbReference type="CDD" id="cd06173">
    <property type="entry name" value="MFS_MefA_like"/>
    <property type="match status" value="1"/>
</dbReference>
<dbReference type="GO" id="GO:0005886">
    <property type="term" value="C:plasma membrane"/>
    <property type="evidence" value="ECO:0007669"/>
    <property type="project" value="UniProtKB-SubCell"/>
</dbReference>
<dbReference type="SUPFAM" id="SSF103473">
    <property type="entry name" value="MFS general substrate transporter"/>
    <property type="match status" value="1"/>
</dbReference>
<feature type="transmembrane region" description="Helical" evidence="6">
    <location>
        <begin position="228"/>
        <end position="250"/>
    </location>
</feature>
<evidence type="ECO:0000256" key="4">
    <source>
        <dbReference type="ARBA" id="ARBA00022989"/>
    </source>
</evidence>
<sequence length="422" mass="46986">MLIHHKHLRLGIHDMKKAFRYLWIGQSFANIADLFYIVGLITIIYARTGSAVYMAILPFTITCAAFVGGLFIPLLIDRFVLTKILVYSQLGKTIVLLFLVLFISEIPLVFLFALVMIISLLDAMATPASHSMIPILMNQDELIKANSFLSIVDQTIQLGGWAVGGMVVALIGATNIVWLTLGLFTLSTIMMSLIRVKEPAKDKKDRMKPWASLQEGWILLWSNKALKVISINVVIESIAYVVWIAAIIYVYVEQVLHETEEWWGYINASFMFGLLIGGFFMLKRSKQFESHKKLYLALGSFICFAATFVFGILSLPWLALFISFVFGIAEQVKGISMQTITQQAVAVNSLPKIYSAHGALSSISFGTASLVMGLLTDAYGARFVFMISAGLMFISFLVIQTNMTHLVKNKGTVDNQAQHVKL</sequence>
<organism evidence="7 8">
    <name type="scientific">Paenibacillus albiflavus</name>
    <dbReference type="NCBI Taxonomy" id="2545760"/>
    <lineage>
        <taxon>Bacteria</taxon>
        <taxon>Bacillati</taxon>
        <taxon>Bacillota</taxon>
        <taxon>Bacilli</taxon>
        <taxon>Bacillales</taxon>
        <taxon>Paenibacillaceae</taxon>
        <taxon>Paenibacillus</taxon>
    </lineage>
</organism>
<evidence type="ECO:0000313" key="8">
    <source>
        <dbReference type="Proteomes" id="UP000295418"/>
    </source>
</evidence>
<comment type="caution">
    <text evidence="7">The sequence shown here is derived from an EMBL/GenBank/DDBJ whole genome shotgun (WGS) entry which is preliminary data.</text>
</comment>
<evidence type="ECO:0000256" key="6">
    <source>
        <dbReference type="SAM" id="Phobius"/>
    </source>
</evidence>
<dbReference type="EMBL" id="SKFG01000034">
    <property type="protein sequence ID" value="TCZ73192.1"/>
    <property type="molecule type" value="Genomic_DNA"/>
</dbReference>
<dbReference type="PANTHER" id="PTHR23513">
    <property type="entry name" value="INTEGRAL MEMBRANE EFFLUX PROTEIN-RELATED"/>
    <property type="match status" value="1"/>
</dbReference>
<dbReference type="Pfam" id="PF07690">
    <property type="entry name" value="MFS_1"/>
    <property type="match status" value="1"/>
</dbReference>
<dbReference type="AlphaFoldDB" id="A0A4V2WMX0"/>
<dbReference type="PANTHER" id="PTHR23513:SF19">
    <property type="entry name" value="MAJOR FACILITATOR SUPERFAMILY (MFS) PROFILE DOMAIN-CONTAINING PROTEIN"/>
    <property type="match status" value="1"/>
</dbReference>
<keyword evidence="2" id="KW-1003">Cell membrane</keyword>
<feature type="transmembrane region" description="Helical" evidence="6">
    <location>
        <begin position="21"/>
        <end position="45"/>
    </location>
</feature>
<keyword evidence="8" id="KW-1185">Reference proteome</keyword>
<keyword evidence="4 6" id="KW-1133">Transmembrane helix</keyword>
<dbReference type="Proteomes" id="UP000295418">
    <property type="component" value="Unassembled WGS sequence"/>
</dbReference>
<evidence type="ECO:0000313" key="7">
    <source>
        <dbReference type="EMBL" id="TCZ73192.1"/>
    </source>
</evidence>
<evidence type="ECO:0000256" key="5">
    <source>
        <dbReference type="ARBA" id="ARBA00023136"/>
    </source>
</evidence>
<keyword evidence="3 6" id="KW-0812">Transmembrane</keyword>
<dbReference type="Gene3D" id="1.20.1250.20">
    <property type="entry name" value="MFS general substrate transporter like domains"/>
    <property type="match status" value="1"/>
</dbReference>
<comment type="subcellular location">
    <subcellularLocation>
        <location evidence="1">Cell membrane</location>
        <topology evidence="1">Multi-pass membrane protein</topology>
    </subcellularLocation>
</comment>
<evidence type="ECO:0000256" key="3">
    <source>
        <dbReference type="ARBA" id="ARBA00022692"/>
    </source>
</evidence>
<keyword evidence="5 6" id="KW-0472">Membrane</keyword>
<dbReference type="InterPro" id="IPR011701">
    <property type="entry name" value="MFS"/>
</dbReference>
<reference evidence="7 8" key="1">
    <citation type="submission" date="2019-03" db="EMBL/GenBank/DDBJ databases">
        <authorList>
            <person name="Kim M.K.M."/>
        </authorList>
    </citation>
    <scope>NUCLEOTIDE SEQUENCE [LARGE SCALE GENOMIC DNA]</scope>
    <source>
        <strain evidence="7 8">18JY21-1</strain>
    </source>
</reference>
<dbReference type="InterPro" id="IPR036259">
    <property type="entry name" value="MFS_trans_sf"/>
</dbReference>
<feature type="transmembrane region" description="Helical" evidence="6">
    <location>
        <begin position="51"/>
        <end position="72"/>
    </location>
</feature>
<feature type="transmembrane region" description="Helical" evidence="6">
    <location>
        <begin position="294"/>
        <end position="327"/>
    </location>
</feature>
<accession>A0A4V2WMX0</accession>
<dbReference type="OrthoDB" id="2351575at2"/>
<feature type="transmembrane region" description="Helical" evidence="6">
    <location>
        <begin position="176"/>
        <end position="196"/>
    </location>
</feature>
<evidence type="ECO:0000256" key="1">
    <source>
        <dbReference type="ARBA" id="ARBA00004651"/>
    </source>
</evidence>
<feature type="transmembrane region" description="Helical" evidence="6">
    <location>
        <begin position="379"/>
        <end position="399"/>
    </location>
</feature>
<feature type="transmembrane region" description="Helical" evidence="6">
    <location>
        <begin position="262"/>
        <end position="282"/>
    </location>
</feature>